<dbReference type="EMBL" id="CP051428">
    <property type="protein sequence ID" value="QJC51055.1"/>
    <property type="molecule type" value="Genomic_DNA"/>
</dbReference>
<dbReference type="RefSeq" id="WP_168906710.1">
    <property type="nucleotide sequence ID" value="NZ_CP051428.1"/>
</dbReference>
<proteinExistence type="predicted"/>
<feature type="transmembrane region" description="Helical" evidence="1">
    <location>
        <begin position="53"/>
        <end position="76"/>
    </location>
</feature>
<reference evidence="3 4" key="1">
    <citation type="submission" date="2020-04" db="EMBL/GenBank/DDBJ databases">
        <title>Novel Paenibacillus strain UniB2 isolated from commercial digestive syrup.</title>
        <authorList>
            <person name="Thorat V."/>
            <person name="Kirdat K."/>
            <person name="Tiwarekar B."/>
            <person name="Yadav A."/>
        </authorList>
    </citation>
    <scope>NUCLEOTIDE SEQUENCE [LARGE SCALE GENOMIC DNA]</scope>
    <source>
        <strain evidence="3 4">UniB2</strain>
    </source>
</reference>
<organism evidence="3 4">
    <name type="scientific">Paenibacillus albicereus</name>
    <dbReference type="NCBI Taxonomy" id="2726185"/>
    <lineage>
        <taxon>Bacteria</taxon>
        <taxon>Bacillati</taxon>
        <taxon>Bacillota</taxon>
        <taxon>Bacilli</taxon>
        <taxon>Bacillales</taxon>
        <taxon>Paenibacillaceae</taxon>
        <taxon>Paenibacillus</taxon>
    </lineage>
</organism>
<evidence type="ECO:0000259" key="2">
    <source>
        <dbReference type="Pfam" id="PF13559"/>
    </source>
</evidence>
<keyword evidence="4" id="KW-1185">Reference proteome</keyword>
<sequence>MTEREQLEEILSREEYSAYRKEPGFSLWDWIVEKLGKLLAAIFPDLKPGPGTVSFLSVLIVIALAAFLGWMVWLLTRRFGPRGRLRPGAWMEPGEDSRSWRHYARLGEGFAAQREWRDGVRAVFLAFLFRLEERGELRVEAWKTNREYLDELAAAGSPHAPELRTAMSLFERIWYGRMEAEQAPYDELKALLDKADGREVPQ</sequence>
<evidence type="ECO:0000256" key="1">
    <source>
        <dbReference type="SAM" id="Phobius"/>
    </source>
</evidence>
<protein>
    <submittedName>
        <fullName evidence="3">DUF4129 domain-containing protein</fullName>
    </submittedName>
</protein>
<keyword evidence="1" id="KW-1133">Transmembrane helix</keyword>
<dbReference type="Proteomes" id="UP000502136">
    <property type="component" value="Chromosome"/>
</dbReference>
<dbReference type="Pfam" id="PF13559">
    <property type="entry name" value="DUF4129"/>
    <property type="match status" value="1"/>
</dbReference>
<feature type="domain" description="Protein-glutamine gamma-glutamyltransferase-like C-terminal" evidence="2">
    <location>
        <begin position="124"/>
        <end position="193"/>
    </location>
</feature>
<accession>A0A6H2GUI6</accession>
<evidence type="ECO:0000313" key="4">
    <source>
        <dbReference type="Proteomes" id="UP000502136"/>
    </source>
</evidence>
<keyword evidence="1" id="KW-0812">Transmembrane</keyword>
<dbReference type="InterPro" id="IPR025403">
    <property type="entry name" value="TgpA-like_C"/>
</dbReference>
<dbReference type="KEGG" id="palr:HGI30_05405"/>
<keyword evidence="1" id="KW-0472">Membrane</keyword>
<evidence type="ECO:0000313" key="3">
    <source>
        <dbReference type="EMBL" id="QJC51055.1"/>
    </source>
</evidence>
<name>A0A6H2GUI6_9BACL</name>
<gene>
    <name evidence="3" type="ORF">HGI30_05405</name>
</gene>
<dbReference type="AlphaFoldDB" id="A0A6H2GUI6"/>